<feature type="region of interest" description="Disordered" evidence="4">
    <location>
        <begin position="71"/>
        <end position="98"/>
    </location>
</feature>
<gene>
    <name evidence="6" type="ORF">OLC1_LOCUS21322</name>
</gene>
<dbReference type="PANTHER" id="PTHR15410">
    <property type="entry name" value="HIRA-INTERACTING PROTEIN 3"/>
    <property type="match status" value="1"/>
</dbReference>
<feature type="region of interest" description="Disordered" evidence="4">
    <location>
        <begin position="1"/>
        <end position="23"/>
    </location>
</feature>
<dbReference type="GO" id="GO:0005634">
    <property type="term" value="C:nucleus"/>
    <property type="evidence" value="ECO:0007669"/>
    <property type="project" value="UniProtKB-SubCell"/>
</dbReference>
<evidence type="ECO:0000256" key="1">
    <source>
        <dbReference type="ARBA" id="ARBA00004123"/>
    </source>
</evidence>
<feature type="compositionally biased region" description="Basic and acidic residues" evidence="4">
    <location>
        <begin position="216"/>
        <end position="240"/>
    </location>
</feature>
<dbReference type="PANTHER" id="PTHR15410:SF2">
    <property type="entry name" value="HIRA-INTERACTING PROTEIN 3"/>
    <property type="match status" value="1"/>
</dbReference>
<evidence type="ECO:0000259" key="5">
    <source>
        <dbReference type="PROSITE" id="PS51998"/>
    </source>
</evidence>
<accession>A0AAV1E3C6</accession>
<reference evidence="6" key="1">
    <citation type="submission" date="2023-03" db="EMBL/GenBank/DDBJ databases">
        <authorList>
            <person name="Julca I."/>
        </authorList>
    </citation>
    <scope>NUCLEOTIDE SEQUENCE</scope>
</reference>
<keyword evidence="2" id="KW-0143">Chaperone</keyword>
<dbReference type="EMBL" id="OX459125">
    <property type="protein sequence ID" value="CAI9114626.1"/>
    <property type="molecule type" value="Genomic_DNA"/>
</dbReference>
<keyword evidence="3" id="KW-0539">Nucleus</keyword>
<feature type="region of interest" description="Disordered" evidence="4">
    <location>
        <begin position="189"/>
        <end position="291"/>
    </location>
</feature>
<feature type="compositionally biased region" description="Basic and acidic residues" evidence="4">
    <location>
        <begin position="249"/>
        <end position="261"/>
    </location>
</feature>
<feature type="compositionally biased region" description="Basic and acidic residues" evidence="4">
    <location>
        <begin position="71"/>
        <end position="84"/>
    </location>
</feature>
<name>A0AAV1E3C6_OLDCO</name>
<feature type="domain" description="DEK-C" evidence="5">
    <location>
        <begin position="9"/>
        <end position="69"/>
    </location>
</feature>
<evidence type="ECO:0000313" key="7">
    <source>
        <dbReference type="Proteomes" id="UP001161247"/>
    </source>
</evidence>
<feature type="region of interest" description="Disordered" evidence="4">
    <location>
        <begin position="340"/>
        <end position="469"/>
    </location>
</feature>
<feature type="compositionally biased region" description="Acidic residues" evidence="4">
    <location>
        <begin position="438"/>
        <end position="466"/>
    </location>
</feature>
<dbReference type="Proteomes" id="UP001161247">
    <property type="component" value="Chromosome 8"/>
</dbReference>
<comment type="subcellular location">
    <subcellularLocation>
        <location evidence="1">Nucleus</location>
    </subcellularLocation>
</comment>
<dbReference type="SMART" id="SM01082">
    <property type="entry name" value="CHZ"/>
    <property type="match status" value="1"/>
</dbReference>
<evidence type="ECO:0000256" key="4">
    <source>
        <dbReference type="SAM" id="MobiDB-lite"/>
    </source>
</evidence>
<organism evidence="6 7">
    <name type="scientific">Oldenlandia corymbosa var. corymbosa</name>
    <dbReference type="NCBI Taxonomy" id="529605"/>
    <lineage>
        <taxon>Eukaryota</taxon>
        <taxon>Viridiplantae</taxon>
        <taxon>Streptophyta</taxon>
        <taxon>Embryophyta</taxon>
        <taxon>Tracheophyta</taxon>
        <taxon>Spermatophyta</taxon>
        <taxon>Magnoliopsida</taxon>
        <taxon>eudicotyledons</taxon>
        <taxon>Gunneridae</taxon>
        <taxon>Pentapetalae</taxon>
        <taxon>asterids</taxon>
        <taxon>lamiids</taxon>
        <taxon>Gentianales</taxon>
        <taxon>Rubiaceae</taxon>
        <taxon>Rubioideae</taxon>
        <taxon>Spermacoceae</taxon>
        <taxon>Hedyotis-Oldenlandia complex</taxon>
        <taxon>Oldenlandia</taxon>
    </lineage>
</organism>
<keyword evidence="7" id="KW-1185">Reference proteome</keyword>
<dbReference type="InterPro" id="IPR014876">
    <property type="entry name" value="DEK_C"/>
</dbReference>
<dbReference type="PROSITE" id="PS51998">
    <property type="entry name" value="DEK_C"/>
    <property type="match status" value="1"/>
</dbReference>
<sequence>MGKEDGDQPVSEPQLQSALKSRLPHFRDNASSLTLAGIRRLLEEDLGLAKNALDVHKTFIKQFIDKNLHAEEEVDSSKPEKEVAENVNSPVKDKDSGAVNFVSESKLEEDSPIKGILSTNTENVSSTQAAEITESTIKKAIQERAEYIRSQSETLTLAGARRYLEGELKLSTNALDPFKKFIRQEIDHVIDTSTGSLDNENVDEDHEDKSRKKPVRRGEAEKSEREKKRQRTEKKTDVTSKKPRKIVKKQIEKDSDADSDRSGGVSEDDEPRSSAVKPAKRKEAPAPAYGKQVDHLKSVIKACGMSVAPTVYKKAKSVPDSKREAFLIKELESILLKEGLSKNPSEKEIKEVKRRKDRAKELEGIDMSNIITSSRRRSTMGFVPPPRPKKTEKIGDDAASTKKDEDNGKDGGEEEDVVKDAKKKEDNDKKEGEKKEKDDEEDEEVDEDDEEEDEDDEEDDSQSEEFNDGKLEMFHSFTCQIRTSQWRNYLVFLFIGCCS</sequence>
<evidence type="ECO:0000256" key="2">
    <source>
        <dbReference type="ARBA" id="ARBA00023186"/>
    </source>
</evidence>
<dbReference type="InterPro" id="IPR019098">
    <property type="entry name" value="Histone_chaperone_domain_CHZ"/>
</dbReference>
<dbReference type="Pfam" id="PF09649">
    <property type="entry name" value="CHZ"/>
    <property type="match status" value="1"/>
</dbReference>
<proteinExistence type="predicted"/>
<evidence type="ECO:0000313" key="6">
    <source>
        <dbReference type="EMBL" id="CAI9114626.1"/>
    </source>
</evidence>
<protein>
    <submittedName>
        <fullName evidence="6">OLC1v1015389C4</fullName>
    </submittedName>
</protein>
<feature type="compositionally biased region" description="Basic and acidic residues" evidence="4">
    <location>
        <begin position="418"/>
        <end position="437"/>
    </location>
</feature>
<feature type="compositionally biased region" description="Basic and acidic residues" evidence="4">
    <location>
        <begin position="389"/>
        <end position="411"/>
    </location>
</feature>
<dbReference type="InterPro" id="IPR037647">
    <property type="entry name" value="HIRIP3"/>
</dbReference>
<dbReference type="AlphaFoldDB" id="A0AAV1E3C6"/>
<evidence type="ECO:0000256" key="3">
    <source>
        <dbReference type="ARBA" id="ARBA00023242"/>
    </source>
</evidence>